<comment type="caution">
    <text evidence="2">The sequence shown here is derived from an EMBL/GenBank/DDBJ whole genome shotgun (WGS) entry which is preliminary data.</text>
</comment>
<feature type="transmembrane region" description="Helical" evidence="1">
    <location>
        <begin position="83"/>
        <end position="105"/>
    </location>
</feature>
<sequence>MLKNYITTDYLFSYAAPQNQRLFLTAVGIFLLFIIISIFLGYNRSIHKGLRSRLFNFFLTIGILGVIVLFFRFESIPYVGSRIVIFALIVVAIIWYFAITIYSFGKMQVEIRAIKNHQRYVQYLPKSKKKK</sequence>
<gene>
    <name evidence="2" type="ORF">COT12_02495</name>
</gene>
<keyword evidence="1" id="KW-0472">Membrane</keyword>
<evidence type="ECO:0000313" key="2">
    <source>
        <dbReference type="EMBL" id="PIU24176.1"/>
    </source>
</evidence>
<reference evidence="3" key="1">
    <citation type="submission" date="2017-09" db="EMBL/GenBank/DDBJ databases">
        <title>Depth-based differentiation of microbial function through sediment-hosted aquifers and enrichment of novel symbionts in the deep terrestrial subsurface.</title>
        <authorList>
            <person name="Probst A.J."/>
            <person name="Ladd B."/>
            <person name="Jarett J.K."/>
            <person name="Geller-Mcgrath D.E."/>
            <person name="Sieber C.M.K."/>
            <person name="Emerson J.B."/>
            <person name="Anantharaman K."/>
            <person name="Thomas B.C."/>
            <person name="Malmstrom R."/>
            <person name="Stieglmeier M."/>
            <person name="Klingl A."/>
            <person name="Woyke T."/>
            <person name="Ryan C.M."/>
            <person name="Banfield J.F."/>
        </authorList>
    </citation>
    <scope>NUCLEOTIDE SEQUENCE [LARGE SCALE GENOMIC DNA]</scope>
</reference>
<dbReference type="Proteomes" id="UP000229896">
    <property type="component" value="Unassembled WGS sequence"/>
</dbReference>
<dbReference type="AlphaFoldDB" id="A0A2M6YBV0"/>
<evidence type="ECO:0000313" key="3">
    <source>
        <dbReference type="Proteomes" id="UP000229896"/>
    </source>
</evidence>
<proteinExistence type="predicted"/>
<name>A0A2M6YBV0_9BACT</name>
<protein>
    <submittedName>
        <fullName evidence="2">Uncharacterized protein</fullName>
    </submittedName>
</protein>
<feature type="transmembrane region" description="Helical" evidence="1">
    <location>
        <begin position="54"/>
        <end position="71"/>
    </location>
</feature>
<dbReference type="EMBL" id="PEXI01000077">
    <property type="protein sequence ID" value="PIU24176.1"/>
    <property type="molecule type" value="Genomic_DNA"/>
</dbReference>
<evidence type="ECO:0000256" key="1">
    <source>
        <dbReference type="SAM" id="Phobius"/>
    </source>
</evidence>
<keyword evidence="1" id="KW-0812">Transmembrane</keyword>
<feature type="transmembrane region" description="Helical" evidence="1">
    <location>
        <begin position="22"/>
        <end position="42"/>
    </location>
</feature>
<organism evidence="2 3">
    <name type="scientific">Candidatus Berkelbacteria bacterium CG08_land_8_20_14_0_20_39_8</name>
    <dbReference type="NCBI Taxonomy" id="1974511"/>
    <lineage>
        <taxon>Bacteria</taxon>
        <taxon>Candidatus Berkelbacteria</taxon>
    </lineage>
</organism>
<keyword evidence="1" id="KW-1133">Transmembrane helix</keyword>
<accession>A0A2M6YBV0</accession>